<dbReference type="Proteomes" id="UP000664132">
    <property type="component" value="Unassembled WGS sequence"/>
</dbReference>
<sequence>MVNSASTFPRQRSVHPEVCRTKGTLVSALQLQDSPAGPFVPQPDPLACPIDQEGAIDSVGFRDSNGDIKAPEFLEFFVHIQVNSEICLLKSWFKVDGNNIGDGSGICGQSKNNPVRTPIMLQKLQGDWMTPDGAPTKILDRDDNDGPLIEVPSLDLRDGTYYLFSSSNCYSTRDYDVSYATAKSLNVIFDKAHAPAVPLLQLGNFSLSGPGGADVNQHGNKIAFHANLYGDDAASRGMWVATIEGNNGEVKIV</sequence>
<dbReference type="SUPFAM" id="SSF75005">
    <property type="entry name" value="Arabinanase/levansucrase/invertase"/>
    <property type="match status" value="1"/>
</dbReference>
<accession>A0A8H7TJT9</accession>
<protein>
    <submittedName>
        <fullName evidence="1">Uncharacterized protein</fullName>
    </submittedName>
</protein>
<comment type="caution">
    <text evidence="1">The sequence shown here is derived from an EMBL/GenBank/DDBJ whole genome shotgun (WGS) entry which is preliminary data.</text>
</comment>
<reference evidence="1" key="1">
    <citation type="submission" date="2021-02" db="EMBL/GenBank/DDBJ databases">
        <title>Genome sequence Cadophora malorum strain M34.</title>
        <authorList>
            <person name="Stefanovic E."/>
            <person name="Vu D."/>
            <person name="Scully C."/>
            <person name="Dijksterhuis J."/>
            <person name="Roader J."/>
            <person name="Houbraken J."/>
        </authorList>
    </citation>
    <scope>NUCLEOTIDE SEQUENCE</scope>
    <source>
        <strain evidence="1">M34</strain>
    </source>
</reference>
<dbReference type="OrthoDB" id="3879658at2759"/>
<organism evidence="1 2">
    <name type="scientific">Cadophora malorum</name>
    <dbReference type="NCBI Taxonomy" id="108018"/>
    <lineage>
        <taxon>Eukaryota</taxon>
        <taxon>Fungi</taxon>
        <taxon>Dikarya</taxon>
        <taxon>Ascomycota</taxon>
        <taxon>Pezizomycotina</taxon>
        <taxon>Leotiomycetes</taxon>
        <taxon>Helotiales</taxon>
        <taxon>Ploettnerulaceae</taxon>
        <taxon>Cadophora</taxon>
    </lineage>
</organism>
<name>A0A8H7TJT9_9HELO</name>
<dbReference type="AlphaFoldDB" id="A0A8H7TJT9"/>
<evidence type="ECO:0000313" key="1">
    <source>
        <dbReference type="EMBL" id="KAG4420216.1"/>
    </source>
</evidence>
<proteinExistence type="predicted"/>
<dbReference type="InterPro" id="IPR023296">
    <property type="entry name" value="Glyco_hydro_beta-prop_sf"/>
</dbReference>
<dbReference type="EMBL" id="JAFJYH010000088">
    <property type="protein sequence ID" value="KAG4420216.1"/>
    <property type="molecule type" value="Genomic_DNA"/>
</dbReference>
<dbReference type="Gene3D" id="2.115.10.20">
    <property type="entry name" value="Glycosyl hydrolase domain, family 43"/>
    <property type="match status" value="1"/>
</dbReference>
<keyword evidence="2" id="KW-1185">Reference proteome</keyword>
<gene>
    <name evidence="1" type="ORF">IFR04_006594</name>
</gene>
<evidence type="ECO:0000313" key="2">
    <source>
        <dbReference type="Proteomes" id="UP000664132"/>
    </source>
</evidence>